<accession>A0A1H7YXN2</accession>
<dbReference type="Gene3D" id="3.40.50.880">
    <property type="match status" value="1"/>
</dbReference>
<dbReference type="RefSeq" id="WP_093883951.1">
    <property type="nucleotide sequence ID" value="NZ_FOBS01000018.1"/>
</dbReference>
<evidence type="ECO:0000313" key="3">
    <source>
        <dbReference type="Proteomes" id="UP000198744"/>
    </source>
</evidence>
<name>A0A1H7YXN2_9BACT</name>
<dbReference type="NCBIfam" id="NF006562">
    <property type="entry name" value="PRK09065.1"/>
    <property type="match status" value="1"/>
</dbReference>
<dbReference type="PANTHER" id="PTHR42695">
    <property type="entry name" value="GLUTAMINE AMIDOTRANSFERASE YLR126C-RELATED"/>
    <property type="match status" value="1"/>
</dbReference>
<dbReference type="PANTHER" id="PTHR42695:SF5">
    <property type="entry name" value="GLUTAMINE AMIDOTRANSFERASE YLR126C-RELATED"/>
    <property type="match status" value="1"/>
</dbReference>
<dbReference type="EMBL" id="FOBS01000018">
    <property type="protein sequence ID" value="SEM49929.1"/>
    <property type="molecule type" value="Genomic_DNA"/>
</dbReference>
<reference evidence="2 3" key="1">
    <citation type="submission" date="2016-10" db="EMBL/GenBank/DDBJ databases">
        <authorList>
            <person name="de Groot N.N."/>
        </authorList>
    </citation>
    <scope>NUCLEOTIDE SEQUENCE [LARGE SCALE GENOMIC DNA]</scope>
    <source>
        <strain evidence="2 3">DSM 8423</strain>
    </source>
</reference>
<dbReference type="CDD" id="cd01741">
    <property type="entry name" value="GATase1_1"/>
    <property type="match status" value="1"/>
</dbReference>
<dbReference type="InterPro" id="IPR044992">
    <property type="entry name" value="ChyE-like"/>
</dbReference>
<dbReference type="OrthoDB" id="9813383at2"/>
<dbReference type="InterPro" id="IPR017926">
    <property type="entry name" value="GATASE"/>
</dbReference>
<dbReference type="Proteomes" id="UP000198744">
    <property type="component" value="Unassembled WGS sequence"/>
</dbReference>
<evidence type="ECO:0000259" key="1">
    <source>
        <dbReference type="Pfam" id="PF00117"/>
    </source>
</evidence>
<gene>
    <name evidence="2" type="ORF">SAMN04489760_11847</name>
</gene>
<evidence type="ECO:0000313" key="2">
    <source>
        <dbReference type="EMBL" id="SEM49929.1"/>
    </source>
</evidence>
<dbReference type="GO" id="GO:0005829">
    <property type="term" value="C:cytosol"/>
    <property type="evidence" value="ECO:0007669"/>
    <property type="project" value="TreeGrafter"/>
</dbReference>
<sequence length="240" mass="26179">MSRIFLLKTGSSFPGTVRQWGDFESWTIKGLDLSADEVQVLDLPNGDPLPEVEACRGVVVTGSHAMVTDRLPWSMALEAWVPALIEAGIPFLGICYGHQLLAQAQGGTVGFHPGGKEIGTVDIHLLPVSSTDPLFCGLPSPFSAHTTHSQSVLSLPPDAIRLASNSFEPNHAFRIGPCAWGIQFHPEYDTKIMESYVMEQAKELEESRRDIQEVLRTIRDTPVAAAILRRFAFIASKGSV</sequence>
<proteinExistence type="predicted"/>
<dbReference type="SUPFAM" id="SSF52317">
    <property type="entry name" value="Class I glutamine amidotransferase-like"/>
    <property type="match status" value="1"/>
</dbReference>
<dbReference type="STRING" id="43775.SAMN04489760_11847"/>
<dbReference type="Pfam" id="PF00117">
    <property type="entry name" value="GATase"/>
    <property type="match status" value="1"/>
</dbReference>
<protein>
    <submittedName>
        <fullName evidence="2">GMP synthase (Glutamine-hydrolysing)</fullName>
    </submittedName>
</protein>
<dbReference type="InterPro" id="IPR029062">
    <property type="entry name" value="Class_I_gatase-like"/>
</dbReference>
<dbReference type="PROSITE" id="PS51273">
    <property type="entry name" value="GATASE_TYPE_1"/>
    <property type="match status" value="1"/>
</dbReference>
<feature type="domain" description="Glutamine amidotransferase" evidence="1">
    <location>
        <begin position="54"/>
        <end position="198"/>
    </location>
</feature>
<keyword evidence="3" id="KW-1185">Reference proteome</keyword>
<organism evidence="2 3">
    <name type="scientific">Syntrophus gentianae</name>
    <dbReference type="NCBI Taxonomy" id="43775"/>
    <lineage>
        <taxon>Bacteria</taxon>
        <taxon>Pseudomonadati</taxon>
        <taxon>Thermodesulfobacteriota</taxon>
        <taxon>Syntrophia</taxon>
        <taxon>Syntrophales</taxon>
        <taxon>Syntrophaceae</taxon>
        <taxon>Syntrophus</taxon>
    </lineage>
</organism>
<dbReference type="AlphaFoldDB" id="A0A1H7YXN2"/>